<dbReference type="OrthoDB" id="10006218at2759"/>
<reference evidence="2 3" key="1">
    <citation type="journal article" date="2012" name="Proc. Natl. Acad. Sci. U.S.A.">
        <title>Comparative genomics of Ceriporiopsis subvermispora and Phanerochaete chrysosporium provide insight into selective ligninolysis.</title>
        <authorList>
            <person name="Fernandez-Fueyo E."/>
            <person name="Ruiz-Duenas F.J."/>
            <person name="Ferreira P."/>
            <person name="Floudas D."/>
            <person name="Hibbett D.S."/>
            <person name="Canessa P."/>
            <person name="Larrondo L.F."/>
            <person name="James T.Y."/>
            <person name="Seelenfreund D."/>
            <person name="Lobos S."/>
            <person name="Polanco R."/>
            <person name="Tello M."/>
            <person name="Honda Y."/>
            <person name="Watanabe T."/>
            <person name="Watanabe T."/>
            <person name="Ryu J.S."/>
            <person name="Kubicek C.P."/>
            <person name="Schmoll M."/>
            <person name="Gaskell J."/>
            <person name="Hammel K.E."/>
            <person name="St John F.J."/>
            <person name="Vanden Wymelenberg A."/>
            <person name="Sabat G."/>
            <person name="Splinter BonDurant S."/>
            <person name="Syed K."/>
            <person name="Yadav J.S."/>
            <person name="Doddapaneni H."/>
            <person name="Subramanian V."/>
            <person name="Lavin J.L."/>
            <person name="Oguiza J.A."/>
            <person name="Perez G."/>
            <person name="Pisabarro A.G."/>
            <person name="Ramirez L."/>
            <person name="Santoyo F."/>
            <person name="Master E."/>
            <person name="Coutinho P.M."/>
            <person name="Henrissat B."/>
            <person name="Lombard V."/>
            <person name="Magnuson J.K."/>
            <person name="Kuees U."/>
            <person name="Hori C."/>
            <person name="Igarashi K."/>
            <person name="Samejima M."/>
            <person name="Held B.W."/>
            <person name="Barry K.W."/>
            <person name="LaButti K.M."/>
            <person name="Lapidus A."/>
            <person name="Lindquist E.A."/>
            <person name="Lucas S.M."/>
            <person name="Riley R."/>
            <person name="Salamov A.A."/>
            <person name="Hoffmeister D."/>
            <person name="Schwenk D."/>
            <person name="Hadar Y."/>
            <person name="Yarden O."/>
            <person name="de Vries R.P."/>
            <person name="Wiebenga A."/>
            <person name="Stenlid J."/>
            <person name="Eastwood D."/>
            <person name="Grigoriev I.V."/>
            <person name="Berka R.M."/>
            <person name="Blanchette R.A."/>
            <person name="Kersten P."/>
            <person name="Martinez A.T."/>
            <person name="Vicuna R."/>
            <person name="Cullen D."/>
        </authorList>
    </citation>
    <scope>NUCLEOTIDE SEQUENCE [LARGE SCALE GENOMIC DNA]</scope>
    <source>
        <strain evidence="2 3">B</strain>
    </source>
</reference>
<organism evidence="2 3">
    <name type="scientific">Ceriporiopsis subvermispora (strain B)</name>
    <name type="common">White-rot fungus</name>
    <name type="synonym">Gelatoporia subvermispora</name>
    <dbReference type="NCBI Taxonomy" id="914234"/>
    <lineage>
        <taxon>Eukaryota</taxon>
        <taxon>Fungi</taxon>
        <taxon>Dikarya</taxon>
        <taxon>Basidiomycota</taxon>
        <taxon>Agaricomycotina</taxon>
        <taxon>Agaricomycetes</taxon>
        <taxon>Polyporales</taxon>
        <taxon>Gelatoporiaceae</taxon>
        <taxon>Gelatoporia</taxon>
    </lineage>
</organism>
<sequence length="331" mass="37256">MSFKATLARHPGYTVLITCGVFATLLFLARGPAYTTTVNALAPSKYARSLAQTLNEEELRYQKVLHDREALVRKWGPTADLVQAFPPRDDFYTLWDFFIPAFQCPHHVERVGTMGDGGKWVCGLERIARQKECVIYSFGINGESSFEAELLQRAPGCQVWGYDFSVKSFGPEIERNTSLRERAHFYPWALGPSNNHGPGSNPPVYTLPTLMDINGHNFIDILKVDIEGAEFASLDKFLEFFGMGHPHSPAGPALPIGQMQIEIHARGGTGHDEFAPFKKWWERLEAAGLRPFWAEPNLVYVNLVRGVRPDLAEYSFMNARGRHALVSEDFH</sequence>
<gene>
    <name evidence="2" type="ORF">CERSUDRAFT_67883</name>
</gene>
<dbReference type="STRING" id="914234.M2R495"/>
<dbReference type="HOGENOM" id="CLU_066046_1_0_1"/>
<proteinExistence type="predicted"/>
<dbReference type="Proteomes" id="UP000016930">
    <property type="component" value="Unassembled WGS sequence"/>
</dbReference>
<dbReference type="AlphaFoldDB" id="M2R495"/>
<dbReference type="InterPro" id="IPR025714">
    <property type="entry name" value="Methyltranfer_dom"/>
</dbReference>
<dbReference type="PANTHER" id="PTHR32026">
    <property type="entry name" value="METHYLTRANSFERASE-LIKE PROTEIN 24"/>
    <property type="match status" value="1"/>
</dbReference>
<protein>
    <recommendedName>
        <fullName evidence="1">Methyltransferase domain-containing protein</fullName>
    </recommendedName>
</protein>
<dbReference type="Pfam" id="PF13383">
    <property type="entry name" value="Methyltransf_22"/>
    <property type="match status" value="1"/>
</dbReference>
<feature type="domain" description="Methyltransferase" evidence="1">
    <location>
        <begin position="96"/>
        <end position="297"/>
    </location>
</feature>
<name>M2R495_CERS8</name>
<accession>M2R495</accession>
<evidence type="ECO:0000313" key="2">
    <source>
        <dbReference type="EMBL" id="EMD33741.1"/>
    </source>
</evidence>
<evidence type="ECO:0000313" key="3">
    <source>
        <dbReference type="Proteomes" id="UP000016930"/>
    </source>
</evidence>
<keyword evidence="3" id="KW-1185">Reference proteome</keyword>
<evidence type="ECO:0000259" key="1">
    <source>
        <dbReference type="Pfam" id="PF13383"/>
    </source>
</evidence>
<dbReference type="EMBL" id="KB445805">
    <property type="protein sequence ID" value="EMD33741.1"/>
    <property type="molecule type" value="Genomic_DNA"/>
</dbReference>
<dbReference type="PANTHER" id="PTHR32026:SF10">
    <property type="entry name" value="METHYLTRANSFERASE-LIKE PROTEIN 24-RELATED"/>
    <property type="match status" value="1"/>
</dbReference>
<dbReference type="InterPro" id="IPR026913">
    <property type="entry name" value="METTL24"/>
</dbReference>